<evidence type="ECO:0000259" key="6">
    <source>
        <dbReference type="PROSITE" id="PS50885"/>
    </source>
</evidence>
<evidence type="ECO:0000259" key="5">
    <source>
        <dbReference type="PROSITE" id="PS50111"/>
    </source>
</evidence>
<dbReference type="Pfam" id="PF00672">
    <property type="entry name" value="HAMP"/>
    <property type="match status" value="1"/>
</dbReference>
<proteinExistence type="inferred from homology"/>
<sequence length="570" mass="62913">MKKAKKQTSLRKKFIVSFAIIALLLVIETGFTFYFENRIKNLVTDMEEAYDFQIFLNQKIIDHEEYVLNMNLLIKDPNHNFTVTDHTSCALGTWYYEYTPLPRNANLLKALEQPHIDLHNASHEIEELLSSGKQAQAESVFFDKMIPAVNSVKTILFDLADIENVHTEEKIEALHTAQNKVLIIGISIRVLAILLSIIIAYILSNIIIKPIYKIAQSMEAVSTGNLDTYVEFESNDELGSLATQVNDTITKLTGIISGIRGKSTVVDDGSTVISESLNEIRIASDEITNTTVQIAQNSDQMAGEINTIANDTTEMFAMGETLDQIAKETANAIELTHKASIEGRHSVETATNSMDSVRQTVDFAAQAISKLIERSQQIGQMVKVIEDIAAQTNLLALNASIESARAGEAGRGFAVVADEIRKLAENSSDAAAKIVSLIENIESETQATVNSMEFNQDQVLEQVHNIHQANDALTKILEQSDLTQNSSSQLKELVDRLKAKAQSIDQAVLGVNDSIQSNAASAEEVTAATEEQNATITTVNEMTQQLATEVDVLKNMIREFKLKEAKHNDI</sequence>
<dbReference type="RefSeq" id="WP_204665085.1">
    <property type="nucleotide sequence ID" value="NZ_JAFBDT010000025.1"/>
</dbReference>
<feature type="transmembrane region" description="Helical" evidence="4">
    <location>
        <begin position="181"/>
        <end position="203"/>
    </location>
</feature>
<keyword evidence="4" id="KW-0472">Membrane</keyword>
<evidence type="ECO:0000256" key="1">
    <source>
        <dbReference type="ARBA" id="ARBA00023224"/>
    </source>
</evidence>
<comment type="caution">
    <text evidence="7">The sequence shown here is derived from an EMBL/GenBank/DDBJ whole genome shotgun (WGS) entry which is preliminary data.</text>
</comment>
<dbReference type="Gene3D" id="6.10.340.10">
    <property type="match status" value="1"/>
</dbReference>
<dbReference type="Proteomes" id="UP000767854">
    <property type="component" value="Unassembled WGS sequence"/>
</dbReference>
<dbReference type="EMBL" id="JAFBDT010000025">
    <property type="protein sequence ID" value="MBM7562657.1"/>
    <property type="molecule type" value="Genomic_DNA"/>
</dbReference>
<protein>
    <submittedName>
        <fullName evidence="7">Methyl-accepting chemotaxis protein</fullName>
    </submittedName>
</protein>
<dbReference type="Pfam" id="PF13682">
    <property type="entry name" value="CZB"/>
    <property type="match status" value="1"/>
</dbReference>
<dbReference type="PRINTS" id="PR00260">
    <property type="entry name" value="CHEMTRNSDUCR"/>
</dbReference>
<evidence type="ECO:0000256" key="3">
    <source>
        <dbReference type="PROSITE-ProRule" id="PRU00284"/>
    </source>
</evidence>
<dbReference type="SMART" id="SM00283">
    <property type="entry name" value="MA"/>
    <property type="match status" value="1"/>
</dbReference>
<dbReference type="PROSITE" id="PS50885">
    <property type="entry name" value="HAMP"/>
    <property type="match status" value="1"/>
</dbReference>
<keyword evidence="4" id="KW-0812">Transmembrane</keyword>
<dbReference type="InterPro" id="IPR004089">
    <property type="entry name" value="MCPsignal_dom"/>
</dbReference>
<organism evidence="7 8">
    <name type="scientific">Fusibacter tunisiensis</name>
    <dbReference type="NCBI Taxonomy" id="1008308"/>
    <lineage>
        <taxon>Bacteria</taxon>
        <taxon>Bacillati</taxon>
        <taxon>Bacillota</taxon>
        <taxon>Clostridia</taxon>
        <taxon>Eubacteriales</taxon>
        <taxon>Eubacteriales Family XII. Incertae Sedis</taxon>
        <taxon>Fusibacter</taxon>
    </lineage>
</organism>
<dbReference type="PANTHER" id="PTHR32089">
    <property type="entry name" value="METHYL-ACCEPTING CHEMOTAXIS PROTEIN MCPB"/>
    <property type="match status" value="1"/>
</dbReference>
<dbReference type="Gene3D" id="1.20.120.30">
    <property type="entry name" value="Aspartate receptor, ligand-binding domain"/>
    <property type="match status" value="1"/>
</dbReference>
<dbReference type="Pfam" id="PF00015">
    <property type="entry name" value="MCPsignal"/>
    <property type="match status" value="1"/>
</dbReference>
<feature type="domain" description="HAMP" evidence="6">
    <location>
        <begin position="205"/>
        <end position="257"/>
    </location>
</feature>
<keyword evidence="8" id="KW-1185">Reference proteome</keyword>
<comment type="similarity">
    <text evidence="2">Belongs to the methyl-accepting chemotaxis (MCP) protein family.</text>
</comment>
<dbReference type="PROSITE" id="PS50111">
    <property type="entry name" value="CHEMOTAXIS_TRANSDUC_2"/>
    <property type="match status" value="1"/>
</dbReference>
<gene>
    <name evidence="7" type="ORF">JOC49_002218</name>
</gene>
<dbReference type="SMART" id="SM00304">
    <property type="entry name" value="HAMP"/>
    <property type="match status" value="1"/>
</dbReference>
<reference evidence="7 8" key="1">
    <citation type="submission" date="2021-01" db="EMBL/GenBank/DDBJ databases">
        <title>Genomic Encyclopedia of Type Strains, Phase IV (KMG-IV): sequencing the most valuable type-strain genomes for metagenomic binning, comparative biology and taxonomic classification.</title>
        <authorList>
            <person name="Goeker M."/>
        </authorList>
    </citation>
    <scope>NUCLEOTIDE SEQUENCE [LARGE SCALE GENOMIC DNA]</scope>
    <source>
        <strain evidence="7 8">DSM 24436</strain>
    </source>
</reference>
<keyword evidence="4" id="KW-1133">Transmembrane helix</keyword>
<evidence type="ECO:0000313" key="7">
    <source>
        <dbReference type="EMBL" id="MBM7562657.1"/>
    </source>
</evidence>
<keyword evidence="1 3" id="KW-0807">Transducer</keyword>
<evidence type="ECO:0000256" key="4">
    <source>
        <dbReference type="SAM" id="Phobius"/>
    </source>
</evidence>
<evidence type="ECO:0000256" key="2">
    <source>
        <dbReference type="ARBA" id="ARBA00029447"/>
    </source>
</evidence>
<accession>A0ABS2MTC9</accession>
<name>A0ABS2MTC9_9FIRM</name>
<dbReference type="CDD" id="cd06225">
    <property type="entry name" value="HAMP"/>
    <property type="match status" value="1"/>
</dbReference>
<dbReference type="InterPro" id="IPR004090">
    <property type="entry name" value="Chemotax_Me-accpt_rcpt"/>
</dbReference>
<evidence type="ECO:0000313" key="8">
    <source>
        <dbReference type="Proteomes" id="UP000767854"/>
    </source>
</evidence>
<dbReference type="CDD" id="cd11386">
    <property type="entry name" value="MCP_signal"/>
    <property type="match status" value="1"/>
</dbReference>
<dbReference type="PANTHER" id="PTHR32089:SF112">
    <property type="entry name" value="LYSOZYME-LIKE PROTEIN-RELATED"/>
    <property type="match status" value="1"/>
</dbReference>
<feature type="domain" description="Methyl-accepting transducer" evidence="5">
    <location>
        <begin position="276"/>
        <end position="533"/>
    </location>
</feature>
<dbReference type="InterPro" id="IPR003660">
    <property type="entry name" value="HAMP_dom"/>
</dbReference>
<dbReference type="SUPFAM" id="SSF58104">
    <property type="entry name" value="Methyl-accepting chemotaxis protein (MCP) signaling domain"/>
    <property type="match status" value="1"/>
</dbReference>
<dbReference type="Gene3D" id="1.10.287.950">
    <property type="entry name" value="Methyl-accepting chemotaxis protein"/>
    <property type="match status" value="1"/>
</dbReference>
<dbReference type="InterPro" id="IPR025991">
    <property type="entry name" value="Chemoreceptor_zinc-bind_dom"/>
</dbReference>